<gene>
    <name evidence="3" type="ORF">E7V67_017120</name>
</gene>
<keyword evidence="4" id="KW-1185">Reference proteome</keyword>
<dbReference type="Pfam" id="PF13640">
    <property type="entry name" value="2OG-FeII_Oxy_3"/>
    <property type="match status" value="1"/>
</dbReference>
<dbReference type="InterPro" id="IPR044862">
    <property type="entry name" value="Pro_4_hyd_alph_FE2OG_OXY"/>
</dbReference>
<dbReference type="InterPro" id="IPR005123">
    <property type="entry name" value="Oxoglu/Fe-dep_dioxygenase_dom"/>
</dbReference>
<reference evidence="3 4" key="1">
    <citation type="journal article" date="2019" name="Int. J. Syst. Evol. Microbiol.">
        <title>The Draft Whole-Genome Sequence of the Antibiotic Producer Empedobacter haloabium ATCC 31962 Provides Indications for Its Taxonomic Reclassification.</title>
        <authorList>
            <person name="Miess H."/>
            <person name="Arlt P."/>
            <person name="Apel A.K."/>
            <person name="Weber T."/>
            <person name="Nieselt K."/>
            <person name="Hanssen F."/>
            <person name="Czemmel S."/>
            <person name="Nahnsen S."/>
            <person name="Gross H."/>
        </authorList>
    </citation>
    <scope>NUCLEOTIDE SEQUENCE [LARGE SCALE GENOMIC DNA]</scope>
    <source>
        <strain evidence="3 4">ATCC 31962</strain>
    </source>
</reference>
<proteinExistence type="inferred from homology"/>
<dbReference type="EMBL" id="CP136508">
    <property type="protein sequence ID" value="WUR11433.1"/>
    <property type="molecule type" value="Genomic_DNA"/>
</dbReference>
<evidence type="ECO:0000313" key="3">
    <source>
        <dbReference type="EMBL" id="WUR11433.1"/>
    </source>
</evidence>
<evidence type="ECO:0000313" key="4">
    <source>
        <dbReference type="Proteomes" id="UP000321323"/>
    </source>
</evidence>
<dbReference type="PANTHER" id="PTHR37391:SF2">
    <property type="entry name" value="E3 UBIQUITIN-PROTEIN LIGASE"/>
    <property type="match status" value="1"/>
</dbReference>
<dbReference type="Proteomes" id="UP000321323">
    <property type="component" value="Chromosome"/>
</dbReference>
<keyword evidence="1 3" id="KW-0560">Oxidoreductase</keyword>
<feature type="domain" description="Fe2OG dioxygenase" evidence="2">
    <location>
        <begin position="90"/>
        <end position="191"/>
    </location>
</feature>
<evidence type="ECO:0000259" key="2">
    <source>
        <dbReference type="PROSITE" id="PS51471"/>
    </source>
</evidence>
<name>A0ABZ1UH10_9BURK</name>
<dbReference type="Gene3D" id="2.60.120.620">
    <property type="entry name" value="q2cbj1_9rhob like domain"/>
    <property type="match status" value="1"/>
</dbReference>
<protein>
    <submittedName>
        <fullName evidence="3">2OG-Fe(II) oxygenase</fullName>
        <ecNumber evidence="3">1.14.11.-</ecNumber>
    </submittedName>
</protein>
<evidence type="ECO:0000256" key="1">
    <source>
        <dbReference type="RuleBase" id="RU003682"/>
    </source>
</evidence>
<accession>A0ABZ1UH10</accession>
<sequence>MKRETPAADQAIQILDDIVPRELYRSLVESSLTLDWQFGWKTMSNPHMRYWHHEVGYGTKENTEDCMAQVSRHRLAVFGLYQTWLTTHVFPAGTRILRFYLNGHTYGSEGWPHTDSDRPGEVTTVLYLNEQWQAGWGGETVIYDAAGDIACAALPRPNRLVIFPSDRLHGPRPLSKAFDDLRVVLVVKVALPAADAADEHEPDPALVAFLRDGGCAGLAHSGRDLLTHLIGTYRILRRRGAAEAVCLAGLFHSIYGTSIMHCTLPLERAAVRVRIGEHAERLAWLFCMMDRPRCWALPATAVPLRTGARVVVAANDWRDLRLIEEANLTEQGVLDTRRWDALTHAPDTAGAQSDRT</sequence>
<organism evidence="3 4">
    <name type="scientific">[Empedobacter] haloabium</name>
    <dbReference type="NCBI Taxonomy" id="592317"/>
    <lineage>
        <taxon>Bacteria</taxon>
        <taxon>Pseudomonadati</taxon>
        <taxon>Pseudomonadota</taxon>
        <taxon>Betaproteobacteria</taxon>
        <taxon>Burkholderiales</taxon>
        <taxon>Oxalobacteraceae</taxon>
        <taxon>Telluria group</taxon>
        <taxon>Telluria group incertae sedis</taxon>
    </lineage>
</organism>
<dbReference type="PANTHER" id="PTHR37391">
    <property type="entry name" value="E3 UBIQUITIN-PROTEIN LIGASE"/>
    <property type="match status" value="1"/>
</dbReference>
<dbReference type="PROSITE" id="PS51471">
    <property type="entry name" value="FE2OG_OXY"/>
    <property type="match status" value="1"/>
</dbReference>
<keyword evidence="1" id="KW-0479">Metal-binding</keyword>
<comment type="similarity">
    <text evidence="1">Belongs to the iron/ascorbate-dependent oxidoreductase family.</text>
</comment>
<dbReference type="InterPro" id="IPR049202">
    <property type="entry name" value="DUF6817"/>
</dbReference>
<dbReference type="GO" id="GO:0016491">
    <property type="term" value="F:oxidoreductase activity"/>
    <property type="evidence" value="ECO:0007669"/>
    <property type="project" value="UniProtKB-KW"/>
</dbReference>
<dbReference type="Pfam" id="PF20680">
    <property type="entry name" value="DUF6817"/>
    <property type="match status" value="1"/>
</dbReference>
<keyword evidence="1" id="KW-0408">Iron</keyword>
<dbReference type="EC" id="1.14.11.-" evidence="3"/>